<dbReference type="Proteomes" id="UP000298656">
    <property type="component" value="Chromosome 2"/>
</dbReference>
<keyword evidence="2" id="KW-1185">Reference proteome</keyword>
<gene>
    <name evidence="1" type="ORF">FAZ95_38300</name>
</gene>
<reference evidence="1 2" key="1">
    <citation type="submission" date="2019-05" db="EMBL/GenBank/DDBJ databases">
        <title>Burkholderia sp. DHOD12, isolated from subtropical forest soil.</title>
        <authorList>
            <person name="Gao Z.-H."/>
            <person name="Qiu L.-H."/>
        </authorList>
    </citation>
    <scope>NUCLEOTIDE SEQUENCE [LARGE SCALE GENOMIC DNA]</scope>
    <source>
        <strain evidence="1 2">DHOD12</strain>
    </source>
</reference>
<organism evidence="1 2">
    <name type="scientific">Trinickia violacea</name>
    <dbReference type="NCBI Taxonomy" id="2571746"/>
    <lineage>
        <taxon>Bacteria</taxon>
        <taxon>Pseudomonadati</taxon>
        <taxon>Pseudomonadota</taxon>
        <taxon>Betaproteobacteria</taxon>
        <taxon>Burkholderiales</taxon>
        <taxon>Burkholderiaceae</taxon>
        <taxon>Trinickia</taxon>
    </lineage>
</organism>
<proteinExistence type="predicted"/>
<name>A0A4P8J423_9BURK</name>
<evidence type="ECO:0000313" key="1">
    <source>
        <dbReference type="EMBL" id="QCP54714.1"/>
    </source>
</evidence>
<protein>
    <submittedName>
        <fullName evidence="1">Uncharacterized protein</fullName>
    </submittedName>
</protein>
<sequence>MHGKEKSTKVTNVQLTRYGNAFTNFAVHDELDQLINMPGAIKATRETNIVADRCTVIISVPKNWGGSFGEHPGHCGIVLWKSNTRQYQSFGILMDGSFMDEEVNVHNDTLKRDTAFGIWYFTVAINPATYERMRSRMETLGVKKVGYGKFFVARGWSEEGSYSCVTAVDTILCAGGLSRGIASMSSTPYAYAQTFTTIGWYVSYADNMKHM</sequence>
<dbReference type="RefSeq" id="WP_137337472.1">
    <property type="nucleotide sequence ID" value="NZ_CP040078.1"/>
</dbReference>
<accession>A0A4P8J423</accession>
<dbReference type="KEGG" id="tvl:FAZ95_38300"/>
<evidence type="ECO:0000313" key="2">
    <source>
        <dbReference type="Proteomes" id="UP000298656"/>
    </source>
</evidence>
<dbReference type="AlphaFoldDB" id="A0A4P8J423"/>
<dbReference type="EMBL" id="CP040078">
    <property type="protein sequence ID" value="QCP54714.1"/>
    <property type="molecule type" value="Genomic_DNA"/>
</dbReference>